<accession>A0ABU6U7U0</accession>
<feature type="compositionally biased region" description="Polar residues" evidence="1">
    <location>
        <begin position="288"/>
        <end position="314"/>
    </location>
</feature>
<sequence length="314" mass="33878">MRPAAPRPPRPASSPSLSVSSGSNGSFHRERERSPRTPLPPPAPLHAPGPVYPIPRTPMTDVRRYRSLFSRRRITPPTPPYPSPPPSDEEPSEGTVDPVAELEGDPDEPYHEDIVYPAGYEAYPSDTSYGSERESVSASSAPSSRHSSDDSSASGSIGYGEASSGSKSDCASDDDLVNRHFTGTFPSKGYLVAIVTLHDDRLVSFWNFRVMVLVTSSAVGVIMTYRKSGCHKGSNPEDGIPATPSLPMDIDTEEDYQRYIEELGRAPEPSPLHSSQASVPDEPVEAANRQSVSRDGSSYNLSGVWQTQSSCPSS</sequence>
<evidence type="ECO:0000256" key="1">
    <source>
        <dbReference type="SAM" id="MobiDB-lite"/>
    </source>
</evidence>
<dbReference type="Proteomes" id="UP001341840">
    <property type="component" value="Unassembled WGS sequence"/>
</dbReference>
<feature type="region of interest" description="Disordered" evidence="1">
    <location>
        <begin position="1"/>
        <end position="170"/>
    </location>
</feature>
<name>A0ABU6U7U0_9FABA</name>
<proteinExistence type="predicted"/>
<feature type="compositionally biased region" description="Pro residues" evidence="1">
    <location>
        <begin position="1"/>
        <end position="12"/>
    </location>
</feature>
<keyword evidence="3" id="KW-1185">Reference proteome</keyword>
<feature type="compositionally biased region" description="Pro residues" evidence="1">
    <location>
        <begin position="37"/>
        <end position="56"/>
    </location>
</feature>
<feature type="compositionally biased region" description="Pro residues" evidence="1">
    <location>
        <begin position="76"/>
        <end position="86"/>
    </location>
</feature>
<protein>
    <submittedName>
        <fullName evidence="2">Uncharacterized protein</fullName>
    </submittedName>
</protein>
<feature type="region of interest" description="Disordered" evidence="1">
    <location>
        <begin position="230"/>
        <end position="249"/>
    </location>
</feature>
<gene>
    <name evidence="2" type="ORF">PIB30_021199</name>
</gene>
<feature type="compositionally biased region" description="Low complexity" evidence="1">
    <location>
        <begin position="136"/>
        <end position="156"/>
    </location>
</feature>
<reference evidence="2 3" key="1">
    <citation type="journal article" date="2023" name="Plants (Basel)">
        <title>Bridging the Gap: Combining Genomics and Transcriptomics Approaches to Understand Stylosanthes scabra, an Orphan Legume from the Brazilian Caatinga.</title>
        <authorList>
            <person name="Ferreira-Neto J.R.C."/>
            <person name="da Silva M.D."/>
            <person name="Binneck E."/>
            <person name="de Melo N.F."/>
            <person name="da Silva R.H."/>
            <person name="de Melo A.L.T.M."/>
            <person name="Pandolfi V."/>
            <person name="Bustamante F.O."/>
            <person name="Brasileiro-Vidal A.C."/>
            <person name="Benko-Iseppon A.M."/>
        </authorList>
    </citation>
    <scope>NUCLEOTIDE SEQUENCE [LARGE SCALE GENOMIC DNA]</scope>
    <source>
        <tissue evidence="2">Leaves</tissue>
    </source>
</reference>
<dbReference type="EMBL" id="JASCZI010120898">
    <property type="protein sequence ID" value="MED6157206.1"/>
    <property type="molecule type" value="Genomic_DNA"/>
</dbReference>
<comment type="caution">
    <text evidence="2">The sequence shown here is derived from an EMBL/GenBank/DDBJ whole genome shotgun (WGS) entry which is preliminary data.</text>
</comment>
<organism evidence="2 3">
    <name type="scientific">Stylosanthes scabra</name>
    <dbReference type="NCBI Taxonomy" id="79078"/>
    <lineage>
        <taxon>Eukaryota</taxon>
        <taxon>Viridiplantae</taxon>
        <taxon>Streptophyta</taxon>
        <taxon>Embryophyta</taxon>
        <taxon>Tracheophyta</taxon>
        <taxon>Spermatophyta</taxon>
        <taxon>Magnoliopsida</taxon>
        <taxon>eudicotyledons</taxon>
        <taxon>Gunneridae</taxon>
        <taxon>Pentapetalae</taxon>
        <taxon>rosids</taxon>
        <taxon>fabids</taxon>
        <taxon>Fabales</taxon>
        <taxon>Fabaceae</taxon>
        <taxon>Papilionoideae</taxon>
        <taxon>50 kb inversion clade</taxon>
        <taxon>dalbergioids sensu lato</taxon>
        <taxon>Dalbergieae</taxon>
        <taxon>Pterocarpus clade</taxon>
        <taxon>Stylosanthes</taxon>
    </lineage>
</organism>
<evidence type="ECO:0000313" key="3">
    <source>
        <dbReference type="Proteomes" id="UP001341840"/>
    </source>
</evidence>
<feature type="region of interest" description="Disordered" evidence="1">
    <location>
        <begin position="262"/>
        <end position="314"/>
    </location>
</feature>
<evidence type="ECO:0000313" key="2">
    <source>
        <dbReference type="EMBL" id="MED6157206.1"/>
    </source>
</evidence>
<feature type="compositionally biased region" description="Basic residues" evidence="1">
    <location>
        <begin position="65"/>
        <end position="74"/>
    </location>
</feature>